<dbReference type="RefSeq" id="WP_014802737.1">
    <property type="nucleotide sequence ID" value="NC_018020.1"/>
</dbReference>
<dbReference type="SUPFAM" id="SSF50156">
    <property type="entry name" value="PDZ domain-like"/>
    <property type="match status" value="1"/>
</dbReference>
<evidence type="ECO:0000256" key="1">
    <source>
        <dbReference type="SAM" id="Phobius"/>
    </source>
</evidence>
<gene>
    <name evidence="2" type="ordered locus">Turpa_1578</name>
</gene>
<name>I4B4L9_TURPD</name>
<organism evidence="2 3">
    <name type="scientific">Turneriella parva (strain ATCC BAA-1111 / DSM 21527 / NCTC 11395 / H)</name>
    <name type="common">Leptospira parva</name>
    <dbReference type="NCBI Taxonomy" id="869212"/>
    <lineage>
        <taxon>Bacteria</taxon>
        <taxon>Pseudomonadati</taxon>
        <taxon>Spirochaetota</taxon>
        <taxon>Spirochaetia</taxon>
        <taxon>Leptospirales</taxon>
        <taxon>Leptospiraceae</taxon>
        <taxon>Turneriella</taxon>
    </lineage>
</organism>
<sequence length="326" mass="35293">MAIADLRNLDTEDLKRRAQHFRELALGLASRVRYSRTWWYAGAAVILGLSLARIGHSVALYAVSKATPLPPARQATAENTQSEQMFSDPTITVGGALFQRAGEAGTAAAAAVVDQPAKPFKLTATLEGNAEFARALIEVQGEGIREYCMASSFCKRKECECNVQSASVVSIAQEYIWIRMGQGRYKLKIGQSTTDLAQQPAAADPNAAAPAAVAGGGQVISKVISREEVNKNILGNPAKIYEGAQFGPHLVNGKIEGYKIARVNDDHVFAKLGAKSGDIIKKVNGYGLNDTERMLDLWKAIKTAPAVKIELERDGKQITYDFQIRN</sequence>
<dbReference type="STRING" id="869212.Turpa_1578"/>
<evidence type="ECO:0000313" key="3">
    <source>
        <dbReference type="Proteomes" id="UP000006048"/>
    </source>
</evidence>
<dbReference type="Proteomes" id="UP000006048">
    <property type="component" value="Chromosome"/>
</dbReference>
<keyword evidence="1" id="KW-0812">Transmembrane</keyword>
<dbReference type="EMBL" id="CP002959">
    <property type="protein sequence ID" value="AFM12226.1"/>
    <property type="molecule type" value="Genomic_DNA"/>
</dbReference>
<proteinExistence type="predicted"/>
<keyword evidence="1" id="KW-1133">Transmembrane helix</keyword>
<dbReference type="KEGG" id="tpx:Turpa_1578"/>
<protein>
    <submittedName>
        <fullName evidence="2">Type II secretion system protein C (GspC)</fullName>
    </submittedName>
</protein>
<keyword evidence="1" id="KW-0472">Membrane</keyword>
<keyword evidence="3" id="KW-1185">Reference proteome</keyword>
<accession>I4B4L9</accession>
<dbReference type="Gene3D" id="2.30.42.10">
    <property type="match status" value="1"/>
</dbReference>
<evidence type="ECO:0000313" key="2">
    <source>
        <dbReference type="EMBL" id="AFM12226.1"/>
    </source>
</evidence>
<dbReference type="AlphaFoldDB" id="I4B4L9"/>
<dbReference type="InterPro" id="IPR036034">
    <property type="entry name" value="PDZ_sf"/>
</dbReference>
<reference evidence="2 3" key="1">
    <citation type="submission" date="2012-06" db="EMBL/GenBank/DDBJ databases">
        <title>The complete chromosome of genome of Turneriella parva DSM 21527.</title>
        <authorList>
            <consortium name="US DOE Joint Genome Institute (JGI-PGF)"/>
            <person name="Lucas S."/>
            <person name="Han J."/>
            <person name="Lapidus A."/>
            <person name="Bruce D."/>
            <person name="Goodwin L."/>
            <person name="Pitluck S."/>
            <person name="Peters L."/>
            <person name="Kyrpides N."/>
            <person name="Mavromatis K."/>
            <person name="Ivanova N."/>
            <person name="Mikhailova N."/>
            <person name="Chertkov O."/>
            <person name="Detter J.C."/>
            <person name="Tapia R."/>
            <person name="Han C."/>
            <person name="Land M."/>
            <person name="Hauser L."/>
            <person name="Markowitz V."/>
            <person name="Cheng J.-F."/>
            <person name="Hugenholtz P."/>
            <person name="Woyke T."/>
            <person name="Wu D."/>
            <person name="Gronow S."/>
            <person name="Wellnitz S."/>
            <person name="Brambilla E."/>
            <person name="Klenk H.-P."/>
            <person name="Eisen J.A."/>
        </authorList>
    </citation>
    <scope>NUCLEOTIDE SEQUENCE [LARGE SCALE GENOMIC DNA]</scope>
    <source>
        <strain evidence="3">ATCC BAA-1111 / DSM 21527 / NCTC 11395 / H</strain>
    </source>
</reference>
<feature type="transmembrane region" description="Helical" evidence="1">
    <location>
        <begin position="38"/>
        <end position="63"/>
    </location>
</feature>
<dbReference type="HOGENOM" id="CLU_852442_0_0_12"/>